<keyword evidence="2" id="KW-1185">Reference proteome</keyword>
<reference evidence="3" key="1">
    <citation type="submission" date="2025-08" db="UniProtKB">
        <authorList>
            <consortium name="RefSeq"/>
        </authorList>
    </citation>
    <scope>IDENTIFICATION</scope>
</reference>
<feature type="region of interest" description="Disordered" evidence="1">
    <location>
        <begin position="1"/>
        <end position="33"/>
    </location>
</feature>
<protein>
    <submittedName>
        <fullName evidence="3">Annexin B11-like</fullName>
    </submittedName>
</protein>
<organism evidence="2 3">
    <name type="scientific">Diaphorina citri</name>
    <name type="common">Asian citrus psyllid</name>
    <dbReference type="NCBI Taxonomy" id="121845"/>
    <lineage>
        <taxon>Eukaryota</taxon>
        <taxon>Metazoa</taxon>
        <taxon>Ecdysozoa</taxon>
        <taxon>Arthropoda</taxon>
        <taxon>Hexapoda</taxon>
        <taxon>Insecta</taxon>
        <taxon>Pterygota</taxon>
        <taxon>Neoptera</taxon>
        <taxon>Paraneoptera</taxon>
        <taxon>Hemiptera</taxon>
        <taxon>Sternorrhyncha</taxon>
        <taxon>Psylloidea</taxon>
        <taxon>Psyllidae</taxon>
        <taxon>Diaphorininae</taxon>
        <taxon>Diaphorina</taxon>
    </lineage>
</organism>
<dbReference type="KEGG" id="dci:113469887"/>
<dbReference type="RefSeq" id="XP_026683692.1">
    <property type="nucleotide sequence ID" value="XM_026827891.1"/>
</dbReference>
<dbReference type="Proteomes" id="UP000079169">
    <property type="component" value="Unplaced"/>
</dbReference>
<accession>A0A3Q0J5C2</accession>
<proteinExistence type="predicted"/>
<gene>
    <name evidence="3" type="primary">LOC113469887</name>
</gene>
<dbReference type="PaxDb" id="121845-A0A3Q0J5C2"/>
<dbReference type="GeneID" id="113469887"/>
<sequence length="93" mass="9981">MANVNNPADAMADVNPGDETGVPKPVAIPEMNPYGVRIPRSPYGGYPYGNGYGHGNGYGYGHGNGYGYGHHNGYGNRYGHRGQYGNRYGYHNG</sequence>
<evidence type="ECO:0000256" key="1">
    <source>
        <dbReference type="SAM" id="MobiDB-lite"/>
    </source>
</evidence>
<name>A0A3Q0J5C2_DIACI</name>
<evidence type="ECO:0000313" key="3">
    <source>
        <dbReference type="RefSeq" id="XP_026683692.1"/>
    </source>
</evidence>
<dbReference type="AlphaFoldDB" id="A0A3Q0J5C2"/>
<evidence type="ECO:0000313" key="2">
    <source>
        <dbReference type="Proteomes" id="UP000079169"/>
    </source>
</evidence>